<dbReference type="Gene3D" id="3.90.320.10">
    <property type="match status" value="1"/>
</dbReference>
<dbReference type="InterPro" id="IPR038726">
    <property type="entry name" value="PDDEXK_AddAB-type"/>
</dbReference>
<accession>A0A7X6DT31</accession>
<dbReference type="AlphaFoldDB" id="A0A7X6DT31"/>
<dbReference type="Proteomes" id="UP000534783">
    <property type="component" value="Unassembled WGS sequence"/>
</dbReference>
<proteinExistence type="predicted"/>
<gene>
    <name evidence="2" type="ORF">MNODULE_19145</name>
</gene>
<dbReference type="RefSeq" id="WP_168062808.1">
    <property type="nucleotide sequence ID" value="NZ_VTOW01000004.1"/>
</dbReference>
<evidence type="ECO:0000313" key="2">
    <source>
        <dbReference type="EMBL" id="NKE72872.1"/>
    </source>
</evidence>
<evidence type="ECO:0000259" key="1">
    <source>
        <dbReference type="Pfam" id="PF12705"/>
    </source>
</evidence>
<dbReference type="Pfam" id="PF12705">
    <property type="entry name" value="PDDEXK_1"/>
    <property type="match status" value="1"/>
</dbReference>
<organism evidence="2 3">
    <name type="scientific">Candidatus Manganitrophus noduliformans</name>
    <dbReference type="NCBI Taxonomy" id="2606439"/>
    <lineage>
        <taxon>Bacteria</taxon>
        <taxon>Pseudomonadati</taxon>
        <taxon>Nitrospirota</taxon>
        <taxon>Nitrospiria</taxon>
        <taxon>Candidatus Troglogloeales</taxon>
        <taxon>Candidatus Manganitrophaceae</taxon>
        <taxon>Candidatus Manganitrophus</taxon>
    </lineage>
</organism>
<feature type="domain" description="PD-(D/E)XK endonuclease-like" evidence="1">
    <location>
        <begin position="2"/>
        <end position="239"/>
    </location>
</feature>
<name>A0A7X6DT31_9BACT</name>
<comment type="caution">
    <text evidence="2">The sequence shown here is derived from an EMBL/GenBank/DDBJ whole genome shotgun (WGS) entry which is preliminary data.</text>
</comment>
<evidence type="ECO:0000313" key="3">
    <source>
        <dbReference type="Proteomes" id="UP000534783"/>
    </source>
</evidence>
<keyword evidence="3" id="KW-1185">Reference proteome</keyword>
<dbReference type="EMBL" id="VTOW01000004">
    <property type="protein sequence ID" value="NKE72872.1"/>
    <property type="molecule type" value="Genomic_DNA"/>
</dbReference>
<reference evidence="2 3" key="1">
    <citation type="journal article" date="2020" name="Nature">
        <title>Bacterial chemolithoautotrophy via manganese oxidation.</title>
        <authorList>
            <person name="Yu H."/>
            <person name="Leadbetter J.R."/>
        </authorList>
    </citation>
    <scope>NUCLEOTIDE SEQUENCE [LARGE SCALE GENOMIC DNA]</scope>
    <source>
        <strain evidence="2 3">Mn-1</strain>
    </source>
</reference>
<sequence length="263" mass="29957">MTLSHSRVNRYDFCPRSYRYYYIDGWRPKTKKPALLFGDAVDQALQAFFRAGEDPASAFEGVWEKLKDSPVAWGKRNTWEGFLEIGKRLLERFLAEEASRFSEVAPENVQRRLTADLEGLTVIGYPDLYCKVDGLLTLVDFKTAASPYDTEEVALNEQLTAYWWLLSASGLPVERVAFCVLLKLKEPKIGWHFSTRSEGEVAEYLEKLRIVAADVERGRFPRKSASCGFMGGCDFKPLCLGNEEKIQMTLCLPKEISEEEIVI</sequence>
<protein>
    <submittedName>
        <fullName evidence="2">PD-(D/E)XK nuclease family protein</fullName>
    </submittedName>
</protein>
<dbReference type="InterPro" id="IPR011604">
    <property type="entry name" value="PDDEXK-like_dom_sf"/>
</dbReference>